<protein>
    <submittedName>
        <fullName evidence="2">Uncharacterized protein</fullName>
    </submittedName>
</protein>
<keyword evidence="1" id="KW-1133">Transmembrane helix</keyword>
<accession>A0A919VVZ9</accession>
<dbReference type="AlphaFoldDB" id="A0A919VVZ9"/>
<feature type="transmembrane region" description="Helical" evidence="1">
    <location>
        <begin position="107"/>
        <end position="127"/>
    </location>
</feature>
<feature type="transmembrane region" description="Helical" evidence="1">
    <location>
        <begin position="159"/>
        <end position="181"/>
    </location>
</feature>
<dbReference type="EMBL" id="BOQL01000069">
    <property type="protein sequence ID" value="GIM77832.1"/>
    <property type="molecule type" value="Genomic_DNA"/>
</dbReference>
<name>A0A919VVZ9_9ACTN</name>
<comment type="caution">
    <text evidence="2">The sequence shown here is derived from an EMBL/GenBank/DDBJ whole genome shotgun (WGS) entry which is preliminary data.</text>
</comment>
<proteinExistence type="predicted"/>
<dbReference type="Proteomes" id="UP000681340">
    <property type="component" value="Unassembled WGS sequence"/>
</dbReference>
<keyword evidence="1" id="KW-0812">Transmembrane</keyword>
<evidence type="ECO:0000313" key="2">
    <source>
        <dbReference type="EMBL" id="GIM77832.1"/>
    </source>
</evidence>
<sequence length="184" mass="18732">MAQVSTTVQTRSRRQAGLTALYLGLFATVWFSVPSAGGLLRTLFVVASVAALLTAIAGFVVVARAGRAGPAGRDRAAHRRYLLIVVAEFASAGIGAVLLSAADRPEYVPVLVATVVGVHFFPLVHVLHEPHLRLLGVVVCAVALAGLITGLTTGVAAGLVAATGTGLALLGYAVTTLAGSLRRG</sequence>
<feature type="transmembrane region" description="Helical" evidence="1">
    <location>
        <begin position="39"/>
        <end position="61"/>
    </location>
</feature>
<evidence type="ECO:0000256" key="1">
    <source>
        <dbReference type="SAM" id="Phobius"/>
    </source>
</evidence>
<gene>
    <name evidence="2" type="ORF">Aau02nite_77880</name>
</gene>
<reference evidence="2" key="1">
    <citation type="submission" date="2021-03" db="EMBL/GenBank/DDBJ databases">
        <title>Whole genome shotgun sequence of Actinoplanes auranticolor NBRC 12245.</title>
        <authorList>
            <person name="Komaki H."/>
            <person name="Tamura T."/>
        </authorList>
    </citation>
    <scope>NUCLEOTIDE SEQUENCE</scope>
    <source>
        <strain evidence="2">NBRC 12245</strain>
    </source>
</reference>
<feature type="transmembrane region" description="Helical" evidence="1">
    <location>
        <begin position="134"/>
        <end position="153"/>
    </location>
</feature>
<keyword evidence="1" id="KW-0472">Membrane</keyword>
<organism evidence="2 3">
    <name type="scientific">Actinoplanes auranticolor</name>
    <dbReference type="NCBI Taxonomy" id="47988"/>
    <lineage>
        <taxon>Bacteria</taxon>
        <taxon>Bacillati</taxon>
        <taxon>Actinomycetota</taxon>
        <taxon>Actinomycetes</taxon>
        <taxon>Micromonosporales</taxon>
        <taxon>Micromonosporaceae</taxon>
        <taxon>Actinoplanes</taxon>
    </lineage>
</organism>
<feature type="transmembrane region" description="Helical" evidence="1">
    <location>
        <begin position="16"/>
        <end position="33"/>
    </location>
</feature>
<evidence type="ECO:0000313" key="3">
    <source>
        <dbReference type="Proteomes" id="UP000681340"/>
    </source>
</evidence>
<feature type="transmembrane region" description="Helical" evidence="1">
    <location>
        <begin position="81"/>
        <end position="101"/>
    </location>
</feature>
<keyword evidence="3" id="KW-1185">Reference proteome</keyword>